<gene>
    <name evidence="3" type="ORF">PRZ48_011341</name>
</gene>
<accession>A0ABR0E628</accession>
<protein>
    <submittedName>
        <fullName evidence="3">Uncharacterized protein</fullName>
    </submittedName>
</protein>
<evidence type="ECO:0000256" key="1">
    <source>
        <dbReference type="SAM" id="Coils"/>
    </source>
</evidence>
<evidence type="ECO:0000313" key="4">
    <source>
        <dbReference type="Proteomes" id="UP001305779"/>
    </source>
</evidence>
<name>A0ABR0E628_ZASCE</name>
<reference evidence="3 4" key="1">
    <citation type="journal article" date="2023" name="G3 (Bethesda)">
        <title>A chromosome-level genome assembly of Zasmidium syzygii isolated from banana leaves.</title>
        <authorList>
            <person name="van Westerhoven A.C."/>
            <person name="Mehrabi R."/>
            <person name="Talebi R."/>
            <person name="Steentjes M.B.F."/>
            <person name="Corcolon B."/>
            <person name="Chong P.A."/>
            <person name="Kema G.H.J."/>
            <person name="Seidl M.F."/>
        </authorList>
    </citation>
    <scope>NUCLEOTIDE SEQUENCE [LARGE SCALE GENOMIC DNA]</scope>
    <source>
        <strain evidence="3 4">P124</strain>
    </source>
</reference>
<feature type="region of interest" description="Disordered" evidence="2">
    <location>
        <begin position="122"/>
        <end position="166"/>
    </location>
</feature>
<comment type="caution">
    <text evidence="3">The sequence shown here is derived from an EMBL/GenBank/DDBJ whole genome shotgun (WGS) entry which is preliminary data.</text>
</comment>
<sequence>MAEMDTAEAYEGPTAFESELISIGNLLQSTNVEQGGLAIMINRISSAYKELARIHDAAMEEIHNGNVQLQAEKERLEQKQAGLDEWEKRLESRQRVIESVNKNATPAGQMSNVVQAMDNFDIQEPDRTVDRTRAKRPRLNASQSPSKPRLGTANDRSTRSKPADMAVRMPVQVDSPDMTFTPPTKPRKISLKWPTTNDKSLEDVAGELRFLDGSPIPSTMLDVLEQGLSLFRSTANFASLKMNAQSYPKCASARVGKGDAILESGQKYSCGFCESYGTLCIHVWDGVRTILPRRVAVETGVLSDQKEFWFAREPESV</sequence>
<keyword evidence="4" id="KW-1185">Reference proteome</keyword>
<proteinExistence type="predicted"/>
<evidence type="ECO:0000256" key="2">
    <source>
        <dbReference type="SAM" id="MobiDB-lite"/>
    </source>
</evidence>
<organism evidence="3 4">
    <name type="scientific">Zasmidium cellare</name>
    <name type="common">Wine cellar mold</name>
    <name type="synonym">Racodium cellare</name>
    <dbReference type="NCBI Taxonomy" id="395010"/>
    <lineage>
        <taxon>Eukaryota</taxon>
        <taxon>Fungi</taxon>
        <taxon>Dikarya</taxon>
        <taxon>Ascomycota</taxon>
        <taxon>Pezizomycotina</taxon>
        <taxon>Dothideomycetes</taxon>
        <taxon>Dothideomycetidae</taxon>
        <taxon>Mycosphaerellales</taxon>
        <taxon>Mycosphaerellaceae</taxon>
        <taxon>Zasmidium</taxon>
    </lineage>
</organism>
<keyword evidence="1" id="KW-0175">Coiled coil</keyword>
<dbReference type="Proteomes" id="UP001305779">
    <property type="component" value="Unassembled WGS sequence"/>
</dbReference>
<dbReference type="EMBL" id="JAXOVC010000009">
    <property type="protein sequence ID" value="KAK4496892.1"/>
    <property type="molecule type" value="Genomic_DNA"/>
</dbReference>
<feature type="coiled-coil region" evidence="1">
    <location>
        <begin position="59"/>
        <end position="103"/>
    </location>
</feature>
<evidence type="ECO:0000313" key="3">
    <source>
        <dbReference type="EMBL" id="KAK4496892.1"/>
    </source>
</evidence>